<feature type="compositionally biased region" description="Low complexity" evidence="1">
    <location>
        <begin position="169"/>
        <end position="178"/>
    </location>
</feature>
<protein>
    <submittedName>
        <fullName evidence="2">Uncharacterized protein</fullName>
    </submittedName>
</protein>
<feature type="region of interest" description="Disordered" evidence="1">
    <location>
        <begin position="138"/>
        <end position="262"/>
    </location>
</feature>
<feature type="region of interest" description="Disordered" evidence="1">
    <location>
        <begin position="2177"/>
        <end position="2196"/>
    </location>
</feature>
<feature type="region of interest" description="Disordered" evidence="1">
    <location>
        <begin position="1579"/>
        <end position="1614"/>
    </location>
</feature>
<feature type="compositionally biased region" description="Low complexity" evidence="1">
    <location>
        <begin position="248"/>
        <end position="262"/>
    </location>
</feature>
<feature type="compositionally biased region" description="Low complexity" evidence="1">
    <location>
        <begin position="194"/>
        <end position="220"/>
    </location>
</feature>
<feature type="compositionally biased region" description="Pro residues" evidence="1">
    <location>
        <begin position="145"/>
        <end position="168"/>
    </location>
</feature>
<evidence type="ECO:0000313" key="3">
    <source>
        <dbReference type="Proteomes" id="UP000002630"/>
    </source>
</evidence>
<dbReference type="OMA" id="FTREMND"/>
<keyword evidence="3" id="KW-1185">Reference proteome</keyword>
<proteinExistence type="predicted"/>
<feature type="compositionally biased region" description="Low complexity" evidence="1">
    <location>
        <begin position="227"/>
        <end position="239"/>
    </location>
</feature>
<dbReference type="STRING" id="2880.D8LBI8"/>
<sequence length="2248" mass="227459">MPPSPPQVLFFGEFRPKETGELDEVKFREAVVARIIHVVPAGEQPTQVALPPTFRGITQVEPFQLEVFCKNLNNLHSKYFDRLMPTATVPGGAVYTMPQDIVTNHLVIRGSFQAMSVVICGTVVPRTALSPDAIQALTVSDKPPLGGPSPPPSALVPPPPPRPSPPPNSHQQQMQQPQAMAVDGPPPPPPPARPATQAPPAASAAVVGGTAAPAAAAAAAPRKRTVPKAASSSSSSDKPSSPPPPAASPSGPGPSKDSSSLPKAWAPLALPAAAATAAAVGQGGTTGDGVSPADLAPYGEAELSTALTVPPERLQRSAAEANPFDDRFLVPADAARGVKEAVARLVSLADESGPAGRNLECEALDAAADCVEACFRRQTPAKKGEEGGQQGGLVPSPVAVEQGSTVATTGTTATVVPSSEAFNDDVSGPLATAVIRSLRFFRAAAAGTEAGSIPAGEGEEERGGGRHTPAVAVLADGSVTVDDGHRRVALAGLRLAGAVATAPSPAGALLAAGGFHVLWRLPLDPAATPMGVALALGALCQGIRHADVLRVFLTRWEEGVDDGAGGAEAEGLSRLGGYEACASVLSRQVAHPAALSRGRSIMQYVALVECLQLVRKLATKAGTTVAAAKAAEATGKDGSAGGGGGAAAAVAAAAGPAAVKGMEDLAHALGALEALMSEGAGETSASGIQPGIRKGDRKRRLQGFEVLLAKAARDKRPRGGLAPSLVALLWEHQLPAALAAGVAAAALASEKEAASSSAAMMSRVKEGAAAGGGGGERGGGEEGPASAAAALVFAGVRQVALRLLRGAGDPLSGALVFAGQPRSTAALAYGLDPSALATPVGPESSPTIEALADGLDQTLVTPGGLARLLVRSCQALSAADLALSTADKSPQAGRGGMVIDGGGGTAAGGGGKTGAASSAGGGGVAGATTGILSGGAEADMTAALRKLHELGPSLAGRSSVCEVACRFALPAVLNPPPGGGRASVTVTTSLLLWLLEGDQESCSDVLAERWGSLRSRVDALADEVGWSDSLSHRLYLFHTAMGMVAMDAKKPAAAAGGSRRSKGGGSGDLPRAGEMMAGLARQSHTLAVYLGLEDVPDASGSLLTPRCPRYHRRGKVHHTHTPFSSLTFSVTIRRGGGHEQPFPLNTNTTPAASASDTDAGAGGTAADGDAASSSSRKPPPALQPRTEEERRRAAAPVIVALTLRLKVLALAASRGLGASYPAFAGGAAVPALAGLVEILAFGLAKAGANRALAHRQQPQPLPPPLEAPAVPAPAPEPAAQPPRLKDPSKEPLLLVGDLFTAPGPGEAEEGELRWEQEPGGVVSEQRGLEAAEHEARLLTCALPALRLLRHCLGRLSDAGAEPPVGPLDAVGALLDFEAALAMLPLDLPPSSLPPGSDVKPSPSRGESWDLGATPSVALALRAEALVLSSCRLWCPPRPWSRLRRNGGGGGSSSSFLHRVSAHALACPANHMSGARLLTALLPPESPAALHRLVLPVATAAAAAAGVAAAAAADSSTSDGGSVGRLVGRVHTAAALEQSEGFRRQAVAALERRVREMLKRWDVCVAGDLFPLKEAAAAEAGPDVDGGGAGEEGTGDKSGNGAFDGGGGGGGGWRPSLETNPVLAVTAPGVVNVPAVVLSLCHSASPVLHGRVLELARRAVGIGPMTARALCASLVRSLIGCIERYMGQSQPLDGRSDKDREVSWESVCRVLTVILAVSDNPHSGAGRVGLLLGGVIEALMPCLGLPKPEVIRSALEVLCSFVEGARVSEVRRYSEPACSFGTLATAARNVVAKWHRVDLHVHAWGARLLATLAAQPSVAADALQALKPRGAEAAGVEAQEGKTTMLLPRLYAGLQKGLEDTGNRYKHRLSLLKGGRVSEQKGLDLDRRVLRLVRAACWAIQVPLALMEEGLVDAAVVAGVLSPKGKASPQEEPLFKIKAAAEAFRDLRKSIVDTLEAEASKKLQAGAKTATTPSSAVAVAAAAAAAAVGGGEGTGVHALLTGLMASERYLVGLVDGTGRLWAACEAVRGTSTNRNPPVKDENSGPTGTAEEWFGSTSRKIVATWQAGKGEGAGGGGAGLWEELRQGREAWLERGPCMGRARLSAVMSDERLTAALLWRTEAAELEKAVAGRGAGAGAAAGRGETAPRFQARPAARAAGSGSHAAVVAAAAAAAAAAAGAGGAGRKRPRDGKSLPFGAGLMARGGGGAPRVLPATLGAMMDLASKDPAEFTREMNDNKRGGRGKGDRRGV</sequence>
<feature type="region of interest" description="Disordered" evidence="1">
    <location>
        <begin position="2030"/>
        <end position="2049"/>
    </location>
</feature>
<dbReference type="PANTHER" id="PTHR24216">
    <property type="entry name" value="PAXILLIN-RELATED"/>
    <property type="match status" value="1"/>
</dbReference>
<dbReference type="InParanoid" id="D8LBI8"/>
<dbReference type="EMBL" id="FN647682">
    <property type="protein sequence ID" value="CBN76697.1"/>
    <property type="molecule type" value="Genomic_DNA"/>
</dbReference>
<dbReference type="Proteomes" id="UP000002630">
    <property type="component" value="Linkage Group LG01"/>
</dbReference>
<feature type="region of interest" description="Disordered" evidence="1">
    <location>
        <begin position="2134"/>
        <end position="2153"/>
    </location>
</feature>
<reference evidence="2 3" key="1">
    <citation type="journal article" date="2010" name="Nature">
        <title>The Ectocarpus genome and the independent evolution of multicellularity in brown algae.</title>
        <authorList>
            <person name="Cock J.M."/>
            <person name="Sterck L."/>
            <person name="Rouze P."/>
            <person name="Scornet D."/>
            <person name="Allen A.E."/>
            <person name="Amoutzias G."/>
            <person name="Anthouard V."/>
            <person name="Artiguenave F."/>
            <person name="Aury J.M."/>
            <person name="Badger J.H."/>
            <person name="Beszteri B."/>
            <person name="Billiau K."/>
            <person name="Bonnet E."/>
            <person name="Bothwell J.H."/>
            <person name="Bowler C."/>
            <person name="Boyen C."/>
            <person name="Brownlee C."/>
            <person name="Carrano C.J."/>
            <person name="Charrier B."/>
            <person name="Cho G.Y."/>
            <person name="Coelho S.M."/>
            <person name="Collen J."/>
            <person name="Corre E."/>
            <person name="Da Silva C."/>
            <person name="Delage L."/>
            <person name="Delaroque N."/>
            <person name="Dittami S.M."/>
            <person name="Doulbeau S."/>
            <person name="Elias M."/>
            <person name="Farnham G."/>
            <person name="Gachon C.M."/>
            <person name="Gschloessl B."/>
            <person name="Heesch S."/>
            <person name="Jabbari K."/>
            <person name="Jubin C."/>
            <person name="Kawai H."/>
            <person name="Kimura K."/>
            <person name="Kloareg B."/>
            <person name="Kupper F.C."/>
            <person name="Lang D."/>
            <person name="Le Bail A."/>
            <person name="Leblanc C."/>
            <person name="Lerouge P."/>
            <person name="Lohr M."/>
            <person name="Lopez P.J."/>
            <person name="Martens C."/>
            <person name="Maumus F."/>
            <person name="Michel G."/>
            <person name="Miranda-Saavedra D."/>
            <person name="Morales J."/>
            <person name="Moreau H."/>
            <person name="Motomura T."/>
            <person name="Nagasato C."/>
            <person name="Napoli C.A."/>
            <person name="Nelson D.R."/>
            <person name="Nyvall-Collen P."/>
            <person name="Peters A.F."/>
            <person name="Pommier C."/>
            <person name="Potin P."/>
            <person name="Poulain J."/>
            <person name="Quesneville H."/>
            <person name="Read B."/>
            <person name="Rensing S.A."/>
            <person name="Ritter A."/>
            <person name="Rousvoal S."/>
            <person name="Samanta M."/>
            <person name="Samson G."/>
            <person name="Schroeder D.C."/>
            <person name="Segurens B."/>
            <person name="Strittmatter M."/>
            <person name="Tonon T."/>
            <person name="Tregear J.W."/>
            <person name="Valentin K."/>
            <person name="von Dassow P."/>
            <person name="Yamagishi T."/>
            <person name="Van de Peer Y."/>
            <person name="Wincker P."/>
        </authorList>
    </citation>
    <scope>NUCLEOTIDE SEQUENCE [LARGE SCALE GENOMIC DNA]</scope>
    <source>
        <strain evidence="3">Ec32 / CCAP1310/4</strain>
    </source>
</reference>
<name>D8LBI8_ECTSI</name>
<feature type="region of interest" description="Disordered" evidence="1">
    <location>
        <begin position="1134"/>
        <end position="1192"/>
    </location>
</feature>
<feature type="region of interest" description="Disordered" evidence="1">
    <location>
        <begin position="2224"/>
        <end position="2248"/>
    </location>
</feature>
<gene>
    <name evidence="2" type="ORF">Esi_0000_0479</name>
</gene>
<evidence type="ECO:0000256" key="1">
    <source>
        <dbReference type="SAM" id="MobiDB-lite"/>
    </source>
</evidence>
<evidence type="ECO:0000313" key="2">
    <source>
        <dbReference type="EMBL" id="CBN76697.1"/>
    </source>
</evidence>
<feature type="region of interest" description="Disordered" evidence="1">
    <location>
        <begin position="1253"/>
        <end position="1288"/>
    </location>
</feature>
<dbReference type="OrthoDB" id="2011702at2759"/>
<feature type="compositionally biased region" description="Pro residues" evidence="1">
    <location>
        <begin position="1259"/>
        <end position="1280"/>
    </location>
</feature>
<feature type="compositionally biased region" description="Gly residues" evidence="1">
    <location>
        <begin position="1583"/>
        <end position="1612"/>
    </location>
</feature>
<organism evidence="2 3">
    <name type="scientific">Ectocarpus siliculosus</name>
    <name type="common">Brown alga</name>
    <name type="synonym">Conferva siliculosa</name>
    <dbReference type="NCBI Taxonomy" id="2880"/>
    <lineage>
        <taxon>Eukaryota</taxon>
        <taxon>Sar</taxon>
        <taxon>Stramenopiles</taxon>
        <taxon>Ochrophyta</taxon>
        <taxon>PX clade</taxon>
        <taxon>Phaeophyceae</taxon>
        <taxon>Ectocarpales</taxon>
        <taxon>Ectocarpaceae</taxon>
        <taxon>Ectocarpus</taxon>
    </lineage>
</organism>
<feature type="compositionally biased region" description="Low complexity" evidence="1">
    <location>
        <begin position="1166"/>
        <end position="1176"/>
    </location>
</feature>
<feature type="compositionally biased region" description="Pro residues" evidence="1">
    <location>
        <begin position="184"/>
        <end position="193"/>
    </location>
</feature>
<accession>D8LBI8</accession>
<feature type="region of interest" description="Disordered" evidence="1">
    <location>
        <begin position="1053"/>
        <end position="1072"/>
    </location>
</feature>
<dbReference type="EMBL" id="FN649726">
    <property type="protein sequence ID" value="CBN76697.1"/>
    <property type="molecule type" value="Genomic_DNA"/>
</dbReference>
<dbReference type="PANTHER" id="PTHR24216:SF65">
    <property type="entry name" value="PAXILLIN-LIKE PROTEIN 1"/>
    <property type="match status" value="1"/>
</dbReference>